<sequence>ARRIHTGVPLERRSRVPIPCRLTAERSVSMKTDRLEYLASLDLPSMIVRYCYPSHTIHWQWLTNVFARLGEPSTKSVTISFDAENRWKAGDPAAILRTLQTYRTIRTASRRLPIGLTLRSEGLTSSQAFELNHAISQLRDASALITAGTDPLACLPIEVRLDEAQRMVVAVDVISSITVELEKVRRSELVGHLAYVLAFMAARYDFDVQARELARIIHEKRLVTRSRHLAASVALVAIPDHPVAASIASLNRLYEEHDHAYVAYLHGLLGSDLPVADKATAVRTFYEEALASLGPERTTGQAAVHYSLANSLRVAGDFVSAVHHYNSARKKDPTYLSRDYFLAELGAALFFRQRYRMSARMYARAHEISPGTRVAICAGDASLYSGHFDEARDYFSAAQKSVDEFEHAEASLKLWLAAWATDFFQHNLQDRFGPLGKVPTWGVLLNDCLDAERYDHAFAASLMICFLLEDDVDIWTTAISITAKLEQVQLIIAAFSCAIWRTGYEAYSRFRDTLRSGLIART</sequence>
<reference evidence="1 2" key="1">
    <citation type="submission" date="2019-06" db="EMBL/GenBank/DDBJ databases">
        <authorList>
            <person name="Jiang L."/>
        </authorList>
    </citation>
    <scope>NUCLEOTIDE SEQUENCE [LARGE SCALE GENOMIC DNA]</scope>
    <source>
        <strain evidence="1 2">YIM 48858</strain>
    </source>
</reference>
<name>A0A5C4N602_9RHOB</name>
<protein>
    <submittedName>
        <fullName evidence="1">DUF4365 domain-containing protein</fullName>
    </submittedName>
</protein>
<feature type="non-terminal residue" evidence="1">
    <location>
        <position position="1"/>
    </location>
</feature>
<dbReference type="OrthoDB" id="1452892at2"/>
<evidence type="ECO:0000313" key="1">
    <source>
        <dbReference type="EMBL" id="TNC59024.1"/>
    </source>
</evidence>
<proteinExistence type="predicted"/>
<dbReference type="Proteomes" id="UP000305709">
    <property type="component" value="Unassembled WGS sequence"/>
</dbReference>
<comment type="caution">
    <text evidence="1">The sequence shown here is derived from an EMBL/GenBank/DDBJ whole genome shotgun (WGS) entry which is preliminary data.</text>
</comment>
<dbReference type="SMART" id="SM00028">
    <property type="entry name" value="TPR"/>
    <property type="match status" value="2"/>
</dbReference>
<accession>A0A5C4N602</accession>
<gene>
    <name evidence="1" type="ORF">FHG71_23195</name>
</gene>
<dbReference type="EMBL" id="VDFV01000139">
    <property type="protein sequence ID" value="TNC59024.1"/>
    <property type="molecule type" value="Genomic_DNA"/>
</dbReference>
<dbReference type="AlphaFoldDB" id="A0A5C4N602"/>
<dbReference type="InterPro" id="IPR011990">
    <property type="entry name" value="TPR-like_helical_dom_sf"/>
</dbReference>
<evidence type="ECO:0000313" key="2">
    <source>
        <dbReference type="Proteomes" id="UP000305709"/>
    </source>
</evidence>
<organism evidence="1 2">
    <name type="scientific">Rubellimicrobium roseum</name>
    <dbReference type="NCBI Taxonomy" id="687525"/>
    <lineage>
        <taxon>Bacteria</taxon>
        <taxon>Pseudomonadati</taxon>
        <taxon>Pseudomonadota</taxon>
        <taxon>Alphaproteobacteria</taxon>
        <taxon>Rhodobacterales</taxon>
        <taxon>Roseobacteraceae</taxon>
        <taxon>Rubellimicrobium</taxon>
    </lineage>
</organism>
<dbReference type="InterPro" id="IPR019734">
    <property type="entry name" value="TPR_rpt"/>
</dbReference>
<dbReference type="SUPFAM" id="SSF48452">
    <property type="entry name" value="TPR-like"/>
    <property type="match status" value="1"/>
</dbReference>
<dbReference type="Gene3D" id="1.25.40.10">
    <property type="entry name" value="Tetratricopeptide repeat domain"/>
    <property type="match status" value="1"/>
</dbReference>
<keyword evidence="2" id="KW-1185">Reference proteome</keyword>